<dbReference type="RefSeq" id="WP_127514426.1">
    <property type="nucleotide sequence ID" value="NZ_CP093326.1"/>
</dbReference>
<dbReference type="Proteomes" id="UP000829069">
    <property type="component" value="Chromosome"/>
</dbReference>
<feature type="transmembrane region" description="Helical" evidence="1">
    <location>
        <begin position="71"/>
        <end position="94"/>
    </location>
</feature>
<feature type="transmembrane region" description="Helical" evidence="1">
    <location>
        <begin position="35"/>
        <end position="51"/>
    </location>
</feature>
<dbReference type="Pfam" id="PF02325">
    <property type="entry name" value="CCB3_YggT"/>
    <property type="match status" value="1"/>
</dbReference>
<evidence type="ECO:0000313" key="2">
    <source>
        <dbReference type="EMBL" id="UNK44689.1"/>
    </source>
</evidence>
<proteinExistence type="predicted"/>
<keyword evidence="1" id="KW-0472">Membrane</keyword>
<evidence type="ECO:0000313" key="3">
    <source>
        <dbReference type="Proteomes" id="UP000829069"/>
    </source>
</evidence>
<sequence length="95" mass="10464">MSIIFVLLYLILMLFQLGLIVRIVFEVVQAFARRWRPRGIALVAASVIYTVTDPPLKGLRRIIPPLRIGGFALDLAFLVLFLAVTIAMAVVAGLA</sequence>
<dbReference type="InterPro" id="IPR003425">
    <property type="entry name" value="CCB3/YggT"/>
</dbReference>
<keyword evidence="3" id="KW-1185">Reference proteome</keyword>
<dbReference type="EMBL" id="CP093326">
    <property type="protein sequence ID" value="UNK44689.1"/>
    <property type="molecule type" value="Genomic_DNA"/>
</dbReference>
<evidence type="ECO:0000256" key="1">
    <source>
        <dbReference type="SAM" id="Phobius"/>
    </source>
</evidence>
<keyword evidence="1" id="KW-1133">Transmembrane helix</keyword>
<name>A0ABY3WAB6_9MICC</name>
<accession>A0ABY3WAB6</accession>
<gene>
    <name evidence="2" type="ORF">MNQ99_11950</name>
</gene>
<reference evidence="2 3" key="1">
    <citation type="submission" date="2022-03" db="EMBL/GenBank/DDBJ databases">
        <title>Isotopic signatures of nitrous oxide derived from detoxification processes.</title>
        <authorList>
            <person name="Behrendt U."/>
            <person name="Buchen C."/>
            <person name="Well R."/>
            <person name="Ulrich A."/>
            <person name="Rohe L."/>
            <person name="Kolb S."/>
            <person name="Schloter M."/>
            <person name="Horn M.A."/>
            <person name="Augustin J."/>
        </authorList>
    </citation>
    <scope>NUCLEOTIDE SEQUENCE [LARGE SCALE GENOMIC DNA]</scope>
    <source>
        <strain evidence="2 3">S4-C24</strain>
    </source>
</reference>
<organism evidence="2 3">
    <name type="scientific">Arthrobacter sulfonylureivorans</name>
    <dbReference type="NCBI Taxonomy" id="2486855"/>
    <lineage>
        <taxon>Bacteria</taxon>
        <taxon>Bacillati</taxon>
        <taxon>Actinomycetota</taxon>
        <taxon>Actinomycetes</taxon>
        <taxon>Micrococcales</taxon>
        <taxon>Micrococcaceae</taxon>
        <taxon>Arthrobacter</taxon>
    </lineage>
</organism>
<keyword evidence="1" id="KW-0812">Transmembrane</keyword>
<protein>
    <submittedName>
        <fullName evidence="2">YggT family protein</fullName>
    </submittedName>
</protein>
<feature type="transmembrane region" description="Helical" evidence="1">
    <location>
        <begin position="6"/>
        <end position="28"/>
    </location>
</feature>